<sequence length="147" mass="16532">MPVDIKLVLSDQEQLIYHSLNMVNMAGQIVTKIQSVRSNLPNLSSEGAFHDFIGKGDSNGGLSRYHLKAQEFETICEVLYRHSKNTYDTMIDMDKVLATSIANLVLNDPTAKAEDKEAIKRDPKGSIDQIKRNYQEYRKSLEGGAQK</sequence>
<evidence type="ECO:0000256" key="1">
    <source>
        <dbReference type="SAM" id="MobiDB-lite"/>
    </source>
</evidence>
<organism evidence="3 4">
    <name type="scientific">Streptococcus sanguinis</name>
    <dbReference type="NCBI Taxonomy" id="1305"/>
    <lineage>
        <taxon>Bacteria</taxon>
        <taxon>Bacillati</taxon>
        <taxon>Bacillota</taxon>
        <taxon>Bacilli</taxon>
        <taxon>Lactobacillales</taxon>
        <taxon>Streptococcaceae</taxon>
        <taxon>Streptococcus</taxon>
    </lineage>
</organism>
<protein>
    <submittedName>
        <fullName evidence="3">Uncharacterized protein</fullName>
    </submittedName>
</protein>
<evidence type="ECO:0000313" key="2">
    <source>
        <dbReference type="EMBL" id="QKQ45006.1"/>
    </source>
</evidence>
<dbReference type="AlphaFoldDB" id="A0A428AF50"/>
<reference evidence="2 5" key="2">
    <citation type="submission" date="2020-05" db="EMBL/GenBank/DDBJ databases">
        <title>FDA dAtabase for Regulatory Grade micrObial Sequences (FDA-ARGOS): Supporting development and validation of Infectious Disease Dx tests.</title>
        <authorList>
            <person name="Bojja K."/>
            <person name="Kessler A."/>
            <person name="Tallon L."/>
            <person name="Sadzewicz L."/>
            <person name="Zhao X."/>
            <person name="Vavikolanu K."/>
            <person name="Mehta A."/>
            <person name="Aluvathingal J."/>
            <person name="Nadendla S."/>
            <person name="Myers T."/>
            <person name="Yan Y."/>
            <person name="Sichtig H."/>
        </authorList>
    </citation>
    <scope>NUCLEOTIDE SEQUENCE [LARGE SCALE GENOMIC DNA]</scope>
    <source>
        <strain evidence="2 5">FDAARGOS_770</strain>
    </source>
</reference>
<name>A0A428AF50_STRSA</name>
<gene>
    <name evidence="3" type="ORF">D8881_11195</name>
    <name evidence="2" type="ORF">FOC72_10845</name>
</gene>
<dbReference type="EMBL" id="CP054570">
    <property type="protein sequence ID" value="QKQ45006.1"/>
    <property type="molecule type" value="Genomic_DNA"/>
</dbReference>
<proteinExistence type="predicted"/>
<accession>A0A428AF50</accession>
<evidence type="ECO:0000313" key="5">
    <source>
        <dbReference type="Proteomes" id="UP000509459"/>
    </source>
</evidence>
<evidence type="ECO:0000313" key="3">
    <source>
        <dbReference type="EMBL" id="RSI22277.1"/>
    </source>
</evidence>
<reference evidence="3 4" key="1">
    <citation type="submission" date="2018-11" db="EMBL/GenBank/DDBJ databases">
        <title>Species Designations Belie Phenotypic and Genotypic Heterogeneity in Oral Streptococci.</title>
        <authorList>
            <person name="Velsko I."/>
        </authorList>
    </citation>
    <scope>NUCLEOTIDE SEQUENCE [LARGE SCALE GENOMIC DNA]</scope>
    <source>
        <strain evidence="3 4">BCC20</strain>
    </source>
</reference>
<dbReference type="EMBL" id="RJMR01000011">
    <property type="protein sequence ID" value="RSI22277.1"/>
    <property type="molecule type" value="Genomic_DNA"/>
</dbReference>
<dbReference type="RefSeq" id="WP_002894132.1">
    <property type="nucleotide sequence ID" value="NZ_CP054570.1"/>
</dbReference>
<dbReference type="Proteomes" id="UP000280549">
    <property type="component" value="Unassembled WGS sequence"/>
</dbReference>
<evidence type="ECO:0000313" key="4">
    <source>
        <dbReference type="Proteomes" id="UP000280549"/>
    </source>
</evidence>
<dbReference type="Proteomes" id="UP000509459">
    <property type="component" value="Chromosome"/>
</dbReference>
<feature type="region of interest" description="Disordered" evidence="1">
    <location>
        <begin position="112"/>
        <end position="131"/>
    </location>
</feature>